<dbReference type="GO" id="GO:0005886">
    <property type="term" value="C:plasma membrane"/>
    <property type="evidence" value="ECO:0007669"/>
    <property type="project" value="UniProtKB-SubCell"/>
</dbReference>
<feature type="transmembrane region" description="Helical" evidence="6">
    <location>
        <begin position="389"/>
        <end position="407"/>
    </location>
</feature>
<feature type="transmembrane region" description="Helical" evidence="6">
    <location>
        <begin position="445"/>
        <end position="462"/>
    </location>
</feature>
<keyword evidence="4 6" id="KW-1133">Transmembrane helix</keyword>
<dbReference type="GeneID" id="4601944"/>
<evidence type="ECO:0000256" key="4">
    <source>
        <dbReference type="ARBA" id="ARBA00022989"/>
    </source>
</evidence>
<feature type="transmembrane region" description="Helical" evidence="6">
    <location>
        <begin position="277"/>
        <end position="298"/>
    </location>
</feature>
<protein>
    <submittedName>
        <fullName evidence="7">Polysaccharide biosynthesis protein</fullName>
    </submittedName>
</protein>
<evidence type="ECO:0000256" key="5">
    <source>
        <dbReference type="ARBA" id="ARBA00023136"/>
    </source>
</evidence>
<feature type="transmembrane region" description="Helical" evidence="6">
    <location>
        <begin position="147"/>
        <end position="180"/>
    </location>
</feature>
<evidence type="ECO:0000256" key="3">
    <source>
        <dbReference type="ARBA" id="ARBA00022692"/>
    </source>
</evidence>
<dbReference type="PANTHER" id="PTHR30250:SF31">
    <property type="entry name" value="INNER MEMBRANE PROTEIN YGHQ"/>
    <property type="match status" value="1"/>
</dbReference>
<evidence type="ECO:0000313" key="8">
    <source>
        <dbReference type="Proteomes" id="UP000000641"/>
    </source>
</evidence>
<evidence type="ECO:0000256" key="1">
    <source>
        <dbReference type="ARBA" id="ARBA00004651"/>
    </source>
</evidence>
<evidence type="ECO:0000256" key="2">
    <source>
        <dbReference type="ARBA" id="ARBA00022475"/>
    </source>
</evidence>
<feature type="transmembrane region" description="Helical" evidence="6">
    <location>
        <begin position="352"/>
        <end position="377"/>
    </location>
</feature>
<feature type="transmembrane region" description="Helical" evidence="6">
    <location>
        <begin position="6"/>
        <end position="26"/>
    </location>
</feature>
<dbReference type="Proteomes" id="UP000000641">
    <property type="component" value="Chromosome"/>
</dbReference>
<dbReference type="KEGG" id="tpe:Tpen_1767"/>
<dbReference type="InterPro" id="IPR050833">
    <property type="entry name" value="Poly_Biosynth_Transport"/>
</dbReference>
<evidence type="ECO:0000313" key="7">
    <source>
        <dbReference type="EMBL" id="ABL79162.1"/>
    </source>
</evidence>
<feature type="transmembrane region" description="Helical" evidence="6">
    <location>
        <begin position="419"/>
        <end position="439"/>
    </location>
</feature>
<feature type="transmembrane region" description="Helical" evidence="6">
    <location>
        <begin position="70"/>
        <end position="92"/>
    </location>
</feature>
<dbReference type="eggNOG" id="arCOG02216">
    <property type="taxonomic scope" value="Archaea"/>
</dbReference>
<dbReference type="AlphaFoldDB" id="A1S132"/>
<name>A1S132_THEPD</name>
<dbReference type="EnsemblBacteria" id="ABL79162">
    <property type="protein sequence ID" value="ABL79162"/>
    <property type="gene ID" value="Tpen_1767"/>
</dbReference>
<feature type="transmembrane region" description="Helical" evidence="6">
    <location>
        <begin position="38"/>
        <end position="58"/>
    </location>
</feature>
<reference evidence="8" key="1">
    <citation type="journal article" date="2008" name="J. Bacteriol.">
        <title>Genome sequence of Thermofilum pendens reveals an exceptional loss of biosynthetic pathways without genome reduction.</title>
        <authorList>
            <person name="Anderson I."/>
            <person name="Rodriguez J."/>
            <person name="Susanti D."/>
            <person name="Porat I."/>
            <person name="Reich C."/>
            <person name="Ulrich L.E."/>
            <person name="Elkins J.G."/>
            <person name="Mavromatis K."/>
            <person name="Lykidis A."/>
            <person name="Kim E."/>
            <person name="Thompson L.S."/>
            <person name="Nolan M."/>
            <person name="Land M."/>
            <person name="Copeland A."/>
            <person name="Lapidus A."/>
            <person name="Lucas S."/>
            <person name="Detter C."/>
            <person name="Zhulin I.B."/>
            <person name="Olsen G.J."/>
            <person name="Whitman W."/>
            <person name="Mukhopadhyay B."/>
            <person name="Bristow J."/>
            <person name="Kyrpides N."/>
        </authorList>
    </citation>
    <scope>NUCLEOTIDE SEQUENCE [LARGE SCALE GENOMIC DNA]</scope>
    <source>
        <strain evidence="8">DSM 2475 / Hrk 5</strain>
    </source>
</reference>
<keyword evidence="2" id="KW-1003">Cell membrane</keyword>
<dbReference type="OrthoDB" id="31537at2157"/>
<comment type="subcellular location">
    <subcellularLocation>
        <location evidence="1">Cell membrane</location>
        <topology evidence="1">Multi-pass membrane protein</topology>
    </subcellularLocation>
</comment>
<keyword evidence="8" id="KW-1185">Reference proteome</keyword>
<feature type="transmembrane region" description="Helical" evidence="6">
    <location>
        <begin position="104"/>
        <end position="127"/>
    </location>
</feature>
<dbReference type="STRING" id="368408.Tpen_1767"/>
<accession>A1S132</accession>
<dbReference type="HOGENOM" id="CLU_565779_0_0_2"/>
<dbReference type="PANTHER" id="PTHR30250">
    <property type="entry name" value="PST FAMILY PREDICTED COLANIC ACID TRANSPORTER"/>
    <property type="match status" value="1"/>
</dbReference>
<dbReference type="RefSeq" id="WP_011753427.1">
    <property type="nucleotide sequence ID" value="NC_008698.1"/>
</dbReference>
<proteinExistence type="predicted"/>
<evidence type="ECO:0000256" key="6">
    <source>
        <dbReference type="SAM" id="Phobius"/>
    </source>
</evidence>
<organism evidence="7 8">
    <name type="scientific">Thermofilum pendens (strain DSM 2475 / Hrk 5)</name>
    <dbReference type="NCBI Taxonomy" id="368408"/>
    <lineage>
        <taxon>Archaea</taxon>
        <taxon>Thermoproteota</taxon>
        <taxon>Thermoprotei</taxon>
        <taxon>Thermofilales</taxon>
        <taxon>Thermofilaceae</taxon>
        <taxon>Thermofilum</taxon>
    </lineage>
</organism>
<keyword evidence="3 6" id="KW-0812">Transmembrane</keyword>
<gene>
    <name evidence="7" type="ordered locus">Tpen_1767</name>
</gene>
<dbReference type="EMBL" id="CP000505">
    <property type="protein sequence ID" value="ABL79162.1"/>
    <property type="molecule type" value="Genomic_DNA"/>
</dbReference>
<keyword evidence="5 6" id="KW-0472">Membrane</keyword>
<sequence>MKSTGLLFYAERVYSTLTGLLFVLIVTRSLSPEEFGAWSVISTLLSYATVATVVNYWVTRLRSRGVVEVTVSGLALSLLFALASSGAYLVLLPYLSGEFGVARSALLVSTLYIPVLYVNGALYSSLYAVSPARAAVSEFLFETGKTVAAVLFALSGGVSLVSALIAVLAGHILQGAFLAVSTRRDLVRRPSAALAKRVLSLSTFNFAAQPSTLLSSLDVPLISAVRGNLSVAYYTVVNTFSNLVGYSGVLSKGLYPSLLSVDDSSAHRERIEESLRLVLLVGIPAAAGVAALAPNLLYLLRPDYVAAANVLRVAAVTSIVASVNGVFSDALQGVERADLEGKGLREVARSRIFKVFALGYVKLAVGLPGVVAAVYLSGDPLAVALLGKASWLAAELVVFAILLWWIRGHARLGAVARSLLAYSAASVPAVLVALAVNPYRIREAFLALLLAGATYFGSLYVLDPWFRSQASRVAALLARRSPPSTTSARSG</sequence>